<organism evidence="9 10">
    <name type="scientific">Muraenolepis orangiensis</name>
    <name type="common">Patagonian moray cod</name>
    <dbReference type="NCBI Taxonomy" id="630683"/>
    <lineage>
        <taxon>Eukaryota</taxon>
        <taxon>Metazoa</taxon>
        <taxon>Chordata</taxon>
        <taxon>Craniata</taxon>
        <taxon>Vertebrata</taxon>
        <taxon>Euteleostomi</taxon>
        <taxon>Actinopterygii</taxon>
        <taxon>Neopterygii</taxon>
        <taxon>Teleostei</taxon>
        <taxon>Neoteleostei</taxon>
        <taxon>Acanthomorphata</taxon>
        <taxon>Zeiogadaria</taxon>
        <taxon>Gadariae</taxon>
        <taxon>Gadiformes</taxon>
        <taxon>Muraenolepidoidei</taxon>
        <taxon>Muraenolepididae</taxon>
        <taxon>Muraenolepis</taxon>
    </lineage>
</organism>
<dbReference type="SMART" id="SM01100">
    <property type="entry name" value="CRAL_TRIO_N"/>
    <property type="match status" value="1"/>
</dbReference>
<keyword evidence="2 4" id="KW-0863">Zinc-finger</keyword>
<feature type="domain" description="GOLD" evidence="8">
    <location>
        <begin position="1440"/>
        <end position="1543"/>
    </location>
</feature>
<evidence type="ECO:0000256" key="1">
    <source>
        <dbReference type="ARBA" id="ARBA00022723"/>
    </source>
</evidence>
<dbReference type="Pfam" id="PF11979">
    <property type="entry name" value="SARA_C"/>
    <property type="match status" value="1"/>
</dbReference>
<dbReference type="Gene3D" id="3.40.525.10">
    <property type="entry name" value="CRAL-TRIO lipid binding domain"/>
    <property type="match status" value="2"/>
</dbReference>
<reference evidence="9" key="1">
    <citation type="submission" date="2022-07" db="EMBL/GenBank/DDBJ databases">
        <title>Chromosome-level genome of Muraenolepis orangiensis.</title>
        <authorList>
            <person name="Kim J."/>
        </authorList>
    </citation>
    <scope>NUCLEOTIDE SEQUENCE</scope>
    <source>
        <strain evidence="9">KU_S4_2022</strain>
        <tissue evidence="9">Muscle</tissue>
    </source>
</reference>
<dbReference type="InterPro" id="IPR036598">
    <property type="entry name" value="GOLD_dom_sf"/>
</dbReference>
<feature type="region of interest" description="Disordered" evidence="5">
    <location>
        <begin position="231"/>
        <end position="271"/>
    </location>
</feature>
<dbReference type="PROSITE" id="PS50191">
    <property type="entry name" value="CRAL_TRIO"/>
    <property type="match status" value="1"/>
</dbReference>
<feature type="compositionally biased region" description="Polar residues" evidence="5">
    <location>
        <begin position="231"/>
        <end position="244"/>
    </location>
</feature>
<feature type="region of interest" description="Disordered" evidence="5">
    <location>
        <begin position="169"/>
        <end position="208"/>
    </location>
</feature>
<evidence type="ECO:0000256" key="4">
    <source>
        <dbReference type="PROSITE-ProRule" id="PRU00091"/>
    </source>
</evidence>
<feature type="domain" description="CRAL-TRIO" evidence="7">
    <location>
        <begin position="1264"/>
        <end position="1414"/>
    </location>
</feature>
<comment type="caution">
    <text evidence="9">The sequence shown here is derived from an EMBL/GenBank/DDBJ whole genome shotgun (WGS) entry which is preliminary data.</text>
</comment>
<dbReference type="InterPro" id="IPR036865">
    <property type="entry name" value="CRAL-TRIO_dom_sf"/>
</dbReference>
<evidence type="ECO:0000313" key="10">
    <source>
        <dbReference type="Proteomes" id="UP001148018"/>
    </source>
</evidence>
<feature type="compositionally biased region" description="Polar residues" evidence="5">
    <location>
        <begin position="190"/>
        <end position="205"/>
    </location>
</feature>
<feature type="region of interest" description="Disordered" evidence="5">
    <location>
        <begin position="39"/>
        <end position="68"/>
    </location>
</feature>
<dbReference type="Gene3D" id="3.30.40.10">
    <property type="entry name" value="Zinc/RING finger domain, C3HC4 (zinc finger)"/>
    <property type="match status" value="1"/>
</dbReference>
<dbReference type="SUPFAM" id="SSF57903">
    <property type="entry name" value="FYVE/PHD zinc finger"/>
    <property type="match status" value="1"/>
</dbReference>
<evidence type="ECO:0000256" key="2">
    <source>
        <dbReference type="ARBA" id="ARBA00022771"/>
    </source>
</evidence>
<evidence type="ECO:0000256" key="5">
    <source>
        <dbReference type="SAM" id="MobiDB-lite"/>
    </source>
</evidence>
<dbReference type="CDD" id="cd15729">
    <property type="entry name" value="FYVE_endofin"/>
    <property type="match status" value="1"/>
</dbReference>
<dbReference type="SMART" id="SM01422">
    <property type="entry name" value="SARA"/>
    <property type="match status" value="1"/>
</dbReference>
<evidence type="ECO:0000259" key="8">
    <source>
        <dbReference type="PROSITE" id="PS50866"/>
    </source>
</evidence>
<dbReference type="Gene3D" id="2.60.120.680">
    <property type="entry name" value="GOLD domain"/>
    <property type="match status" value="1"/>
</dbReference>
<dbReference type="Pfam" id="PF11409">
    <property type="entry name" value="SARA"/>
    <property type="match status" value="1"/>
</dbReference>
<evidence type="ECO:0000259" key="6">
    <source>
        <dbReference type="PROSITE" id="PS50178"/>
    </source>
</evidence>
<evidence type="ECO:0008006" key="11">
    <source>
        <dbReference type="Google" id="ProtNLM"/>
    </source>
</evidence>
<feature type="compositionally biased region" description="Polar residues" evidence="5">
    <location>
        <begin position="252"/>
        <end position="264"/>
    </location>
</feature>
<protein>
    <recommendedName>
        <fullName evidence="11">FYVE-type domain-containing protein</fullName>
    </recommendedName>
</protein>
<keyword evidence="1" id="KW-0479">Metal-binding</keyword>
<evidence type="ECO:0000313" key="9">
    <source>
        <dbReference type="EMBL" id="KAJ3605149.1"/>
    </source>
</evidence>
<name>A0A9Q0ED50_9TELE</name>
<keyword evidence="3" id="KW-0862">Zinc</keyword>
<feature type="compositionally biased region" description="Polar residues" evidence="5">
    <location>
        <begin position="403"/>
        <end position="413"/>
    </location>
</feature>
<dbReference type="InterPro" id="IPR011074">
    <property type="entry name" value="CRAL/TRIO_N_dom"/>
</dbReference>
<dbReference type="InterPro" id="IPR001251">
    <property type="entry name" value="CRAL-TRIO_dom"/>
</dbReference>
<keyword evidence="10" id="KW-1185">Reference proteome</keyword>
<dbReference type="InterPro" id="IPR013083">
    <property type="entry name" value="Znf_RING/FYVE/PHD"/>
</dbReference>
<dbReference type="Gene3D" id="3.30.500.40">
    <property type="match status" value="2"/>
</dbReference>
<dbReference type="Gene3D" id="3.30.1360.220">
    <property type="entry name" value="Domain of unknown function (DUF3480), N-terminal subdomain"/>
    <property type="match status" value="1"/>
</dbReference>
<dbReference type="InterPro" id="IPR037145">
    <property type="entry name" value="SARA_Smad-bd_sf"/>
</dbReference>
<dbReference type="InterPro" id="IPR000306">
    <property type="entry name" value="Znf_FYVE"/>
</dbReference>
<dbReference type="FunFam" id="3.30.40.10:FF:000084">
    <property type="entry name" value="Zinc finger, FYVE domain-containing 9b"/>
    <property type="match status" value="1"/>
</dbReference>
<dbReference type="GO" id="GO:0008270">
    <property type="term" value="F:zinc ion binding"/>
    <property type="evidence" value="ECO:0007669"/>
    <property type="project" value="UniProtKB-KW"/>
</dbReference>
<dbReference type="GO" id="GO:0016197">
    <property type="term" value="P:endosomal transport"/>
    <property type="evidence" value="ECO:0007669"/>
    <property type="project" value="TreeGrafter"/>
</dbReference>
<dbReference type="PROSITE" id="PS50178">
    <property type="entry name" value="ZF_FYVE"/>
    <property type="match status" value="1"/>
</dbReference>
<sequence>MDSFFKAAVCDLDKLLDDFELNTEELDCRPVYQKSPAYAVSSSGPQCMPPEGSTTGPPNLPDLNSLHYGSAPGFKGQPLTGVDLLSSVDRRPAKGSTPPCPDRTLKPHPVLSHLWEGVRAERSAGAVDTLQASGGNVESLGQIADGYSASLSLLDVILPAAVERSCAPPANAPHNNYDDNTASEDPPETDQPQDSGEADSLTTAPDTRHNIPAGLSCLPMAVSMCGALVNSTKTAKGSPDSASEVSDDTEAESFSSNGVCSNEQINRDAPRLPRQPAMAAASLALRPLCPGSPDTLHAPSVLPVESHVEEEEGSGDSPEFGFEYLPESDQAELLVTDEELEAFLQAHAEAEQVEGGAFLAGRSSSCARGGGGLSGMCGPDGDPEHRLVEEELGGYEAELCSRGGSSATPNTPAHPQHVGSPDLQSSYGGARPKQLHCPAATFCPVAEEAQQGPPASDAPISPDEDATPTSPPHPRRPVTADNGDPRLLYAPQADRGQDPSFDEQSEPPPYPGEPSREYSGSLDEGSDEGLGCRQPSWVPDAEAPKCMSCDQRFTFTRRRHHCRACGKVYCAICCNRKCKLQYLEKEARVCNGCFENIQRALALERMMSPTGPSPNPNVPSEYCSTIPPLQQARAAGTLHSPPPTVMVPVSVLKHPSNDGGPREQKRVWFADGILPNGEVADTTRLALAPVGSEDPAAPGVVRPPVSGPWDYALLCGIGCPSTRGPSMLPEAEGELPPLIITTGEDETQDVLVEEGPAPCQIMLLLEEGGPQPLTFLLNANLLVNVKLVTYCEQRCWCFGSTGLQALGQRELVFLVECLPEEKTLPRDLFSLYLNIYQDAQNGKFVEDLGNVTFTSSFLGSKEHGGMLFFSPTCQPLEGLSLPPQPFLFGLLIQRLEVPWAKVFPLRLLLRLGTGHSVYPTTPVSVRFRESVYRETGHTIMNLLADLRNFQYSIAIVEGLRIHMEMGHSYIDIPKSRFNEMQKVVNSSNEHVISVGATFSSEADSHLVCFQNEDGTYQTQANSKPGHIRTVTGASFVVFNGALKASSGFIAKSSIVEDGLMVQIPPETMESLRAALRDQTDFLIPCGKSDGGELRENVTVRWVDWTAALNVGVTSGVDGRSLDGVYSLRTQHDSEFESDGRVIRCTEVFYQLKSAEGCLATVVSSSSVFQREMSLATCSALAPHLAVEYQAGSGGRLLPQCYMKDLDSSLIPVIHGGSAGVPQFRERVRDILPALPAHHDHYLLRWLRARSFNVTKSEAMIRKHVEFRRQMRVDAIISEWEPPEGLMLSATKQDFLKSKLRHTEILQRECRKQSEKLGKNVEAITLIYDCEGLGLKHVWKPAIDAYGEILTMFEENYPEAPKLFPMAYNLIKHFLCEETKRKIVILGANWQEELRKHVDKDQLPAVYGGALTDPDGDPRCRTMINYGGPVPKSYYVRDSLKVSYDASVSIGRGSVFDLEYDIAAPSSVLRWQFASDGADIGFGVFRKSQEDGTRLTVLPSERYNAHLVPEDQSLLCTHPGVYVLRFDNSYSYLHSKRVSYNVEVLPPPPAGPNARLQ</sequence>
<dbReference type="GO" id="GO:0031901">
    <property type="term" value="C:early endosome membrane"/>
    <property type="evidence" value="ECO:0007669"/>
    <property type="project" value="TreeGrafter"/>
</dbReference>
<dbReference type="Gene3D" id="4.10.720.10">
    <property type="entry name" value="Smad anchor for receptor activation, Smad-binding domain"/>
    <property type="match status" value="1"/>
</dbReference>
<dbReference type="PANTHER" id="PTHR46319">
    <property type="entry name" value="ZINC FINGER FYVE DOMAIN-CONTAINING PROTEIN"/>
    <property type="match status" value="1"/>
</dbReference>
<feature type="domain" description="FYVE-type" evidence="6">
    <location>
        <begin position="540"/>
        <end position="598"/>
    </location>
</feature>
<evidence type="ECO:0000256" key="3">
    <source>
        <dbReference type="ARBA" id="ARBA00022833"/>
    </source>
</evidence>
<proteinExistence type="predicted"/>
<dbReference type="Pfam" id="PF00650">
    <property type="entry name" value="CRAL_TRIO"/>
    <property type="match status" value="1"/>
</dbReference>
<dbReference type="InterPro" id="IPR036273">
    <property type="entry name" value="CRAL/TRIO_N_dom_sf"/>
</dbReference>
<dbReference type="InterPro" id="IPR011011">
    <property type="entry name" value="Znf_FYVE_PHD"/>
</dbReference>
<dbReference type="SUPFAM" id="SSF52087">
    <property type="entry name" value="CRAL/TRIO domain"/>
    <property type="match status" value="1"/>
</dbReference>
<dbReference type="PROSITE" id="PS50866">
    <property type="entry name" value="GOLD"/>
    <property type="match status" value="1"/>
</dbReference>
<dbReference type="SMART" id="SM00064">
    <property type="entry name" value="FYVE"/>
    <property type="match status" value="1"/>
</dbReference>
<dbReference type="PANTHER" id="PTHR46319:SF1">
    <property type="entry name" value="ZINC FINGER FYVE DOMAIN-CONTAINING PROTEIN 16"/>
    <property type="match status" value="1"/>
</dbReference>
<accession>A0A9Q0ED50</accession>
<dbReference type="OrthoDB" id="5872154at2759"/>
<dbReference type="InterPro" id="IPR009038">
    <property type="entry name" value="GOLD_dom"/>
</dbReference>
<dbReference type="CDD" id="cd00170">
    <property type="entry name" value="SEC14"/>
    <property type="match status" value="1"/>
</dbReference>
<dbReference type="EMBL" id="JANIIK010000043">
    <property type="protein sequence ID" value="KAJ3605149.1"/>
    <property type="molecule type" value="Genomic_DNA"/>
</dbReference>
<dbReference type="SUPFAM" id="SSF101576">
    <property type="entry name" value="Supernatant protein factor (SPF), C-terminal domain"/>
    <property type="match status" value="1"/>
</dbReference>
<dbReference type="FunFam" id="4.10.720.10:FF:000001">
    <property type="entry name" value="Zinc finger, FYVE domain-containing 9a"/>
    <property type="match status" value="1"/>
</dbReference>
<gene>
    <name evidence="9" type="ORF">NHX12_027199</name>
</gene>
<dbReference type="SMART" id="SM01421">
    <property type="entry name" value="DUF3480"/>
    <property type="match status" value="1"/>
</dbReference>
<dbReference type="InterPro" id="IPR024608">
    <property type="entry name" value="SARA-like_SBD"/>
</dbReference>
<dbReference type="Pfam" id="PF01363">
    <property type="entry name" value="FYVE"/>
    <property type="match status" value="1"/>
</dbReference>
<dbReference type="InterPro" id="IPR022557">
    <property type="entry name" value="SARA-like_C"/>
</dbReference>
<dbReference type="Proteomes" id="UP001148018">
    <property type="component" value="Unassembled WGS sequence"/>
</dbReference>
<dbReference type="SMART" id="SM00516">
    <property type="entry name" value="SEC14"/>
    <property type="match status" value="1"/>
</dbReference>
<evidence type="ECO:0000259" key="7">
    <source>
        <dbReference type="PROSITE" id="PS50191"/>
    </source>
</evidence>
<feature type="region of interest" description="Disordered" evidence="5">
    <location>
        <begin position="448"/>
        <end position="534"/>
    </location>
</feature>
<dbReference type="SUPFAM" id="SSF46938">
    <property type="entry name" value="CRAL/TRIO N-terminal domain"/>
    <property type="match status" value="1"/>
</dbReference>
<feature type="region of interest" description="Disordered" evidence="5">
    <location>
        <begin position="399"/>
        <end position="431"/>
    </location>
</feature>
<dbReference type="InterPro" id="IPR017455">
    <property type="entry name" value="Znf_FYVE-rel"/>
</dbReference>